<proteinExistence type="predicted"/>
<name>A0A1Y2HT16_9FUNG</name>
<accession>A0A1Y2HT16</accession>
<comment type="caution">
    <text evidence="1">The sequence shown here is derived from an EMBL/GenBank/DDBJ whole genome shotgun (WGS) entry which is preliminary data.</text>
</comment>
<evidence type="ECO:0000313" key="2">
    <source>
        <dbReference type="Proteomes" id="UP000193411"/>
    </source>
</evidence>
<reference evidence="1 2" key="1">
    <citation type="submission" date="2016-07" db="EMBL/GenBank/DDBJ databases">
        <title>Pervasive Adenine N6-methylation of Active Genes in Fungi.</title>
        <authorList>
            <consortium name="DOE Joint Genome Institute"/>
            <person name="Mondo S.J."/>
            <person name="Dannebaum R.O."/>
            <person name="Kuo R.C."/>
            <person name="Labutti K."/>
            <person name="Haridas S."/>
            <person name="Kuo A."/>
            <person name="Salamov A."/>
            <person name="Ahrendt S.R."/>
            <person name="Lipzen A."/>
            <person name="Sullivan W."/>
            <person name="Andreopoulos W.B."/>
            <person name="Clum A."/>
            <person name="Lindquist E."/>
            <person name="Daum C."/>
            <person name="Ramamoorthy G.K."/>
            <person name="Gryganskyi A."/>
            <person name="Culley D."/>
            <person name="Magnuson J.K."/>
            <person name="James T.Y."/>
            <person name="O'Malley M.A."/>
            <person name="Stajich J.E."/>
            <person name="Spatafora J.W."/>
            <person name="Visel A."/>
            <person name="Grigoriev I.V."/>
        </authorList>
    </citation>
    <scope>NUCLEOTIDE SEQUENCE [LARGE SCALE GENOMIC DNA]</scope>
    <source>
        <strain evidence="1 2">PL171</strain>
    </source>
</reference>
<dbReference type="Proteomes" id="UP000193411">
    <property type="component" value="Unassembled WGS sequence"/>
</dbReference>
<evidence type="ECO:0000313" key="1">
    <source>
        <dbReference type="EMBL" id="ORZ37074.1"/>
    </source>
</evidence>
<dbReference type="EMBL" id="MCFL01000014">
    <property type="protein sequence ID" value="ORZ37074.1"/>
    <property type="molecule type" value="Genomic_DNA"/>
</dbReference>
<gene>
    <name evidence="1" type="ORF">BCR44DRAFT_302475</name>
</gene>
<protein>
    <submittedName>
        <fullName evidence="1">Uncharacterized protein</fullName>
    </submittedName>
</protein>
<dbReference type="AlphaFoldDB" id="A0A1Y2HT16"/>
<organism evidence="1 2">
    <name type="scientific">Catenaria anguillulae PL171</name>
    <dbReference type="NCBI Taxonomy" id="765915"/>
    <lineage>
        <taxon>Eukaryota</taxon>
        <taxon>Fungi</taxon>
        <taxon>Fungi incertae sedis</taxon>
        <taxon>Blastocladiomycota</taxon>
        <taxon>Blastocladiomycetes</taxon>
        <taxon>Blastocladiales</taxon>
        <taxon>Catenariaceae</taxon>
        <taxon>Catenaria</taxon>
    </lineage>
</organism>
<sequence length="156" mass="16966">MRNAMICGHSERRESCNGGIGRICSLGVHVNVTRRWASLPMVSLTSTTNNRSVIAFVAALALRIRIRVRFLSNSPQGCADVAHFLAPIPTYTRPSILSALAGLAMPTCRAPVAPVAAVAASTHAKRESHRWRMAFDIDWCRLPTSETFLNAKPATP</sequence>
<keyword evidence="2" id="KW-1185">Reference proteome</keyword>